<dbReference type="GO" id="GO:0010008">
    <property type="term" value="C:endosome membrane"/>
    <property type="evidence" value="ECO:0007669"/>
    <property type="project" value="UniProtKB-ARBA"/>
</dbReference>
<reference evidence="14" key="2">
    <citation type="submission" date="2021-01" db="UniProtKB">
        <authorList>
            <consortium name="EnsemblPlants"/>
        </authorList>
    </citation>
    <scope>IDENTIFICATION</scope>
</reference>
<keyword evidence="2" id="KW-0813">Transport</keyword>
<evidence type="ECO:0000256" key="7">
    <source>
        <dbReference type="ARBA" id="ARBA00023054"/>
    </source>
</evidence>
<dbReference type="PROSITE" id="PS50192">
    <property type="entry name" value="T_SNARE"/>
    <property type="match status" value="1"/>
</dbReference>
<evidence type="ECO:0000256" key="12">
    <source>
        <dbReference type="SAM" id="Phobius"/>
    </source>
</evidence>
<evidence type="ECO:0000313" key="15">
    <source>
        <dbReference type="Proteomes" id="UP000594261"/>
    </source>
</evidence>
<sequence length="273" mass="30577">MTSPSDSWMRGINEASKLAEDIKDMIAGSSSLPPSGPETQRHLSTARRKITILRTKLETLELLLSTLSNTQPIYYIAAYPNISNLLNSTLCIPAVVGWYVVFLQSSSKFMFSGIRTGKEMNRRQDMLKNLSSKVNQMAATLNMSGFNNRDSLLGPNIKQDDIMNRTNGLDNHGLVGFQRQIIKEQDEGLEKLEETVTSTKHIALAVNEELNLHTRLLDNLDQHVDSTDSHLQRVQKKLAVLNRRTKGGCSYLILLVIAAVILIIVVWALIKYL</sequence>
<comment type="subcellular location">
    <subcellularLocation>
        <location evidence="9">Golgi apparatus</location>
        <location evidence="9">trans-Golgi network membrane</location>
        <topology evidence="9">Single-pass type IV membrane protein</topology>
    </subcellularLocation>
    <subcellularLocation>
        <location evidence="11">Prevacuolar compartment membrane</location>
        <topology evidence="11">Single-pass type IV membrane protein</topology>
    </subcellularLocation>
</comment>
<accession>A0A7N2R7H4</accession>
<dbReference type="GO" id="GO:0006886">
    <property type="term" value="P:intracellular protein transport"/>
    <property type="evidence" value="ECO:0007669"/>
    <property type="project" value="TreeGrafter"/>
</dbReference>
<dbReference type="SUPFAM" id="SSF58038">
    <property type="entry name" value="SNARE fusion complex"/>
    <property type="match status" value="1"/>
</dbReference>
<dbReference type="EMBL" id="LRBV02000007">
    <property type="status" value="NOT_ANNOTATED_CDS"/>
    <property type="molecule type" value="Genomic_DNA"/>
</dbReference>
<dbReference type="OMA" id="DETDLHH"/>
<feature type="domain" description="T-SNARE coiled-coil homology" evidence="13">
    <location>
        <begin position="179"/>
        <end position="241"/>
    </location>
</feature>
<dbReference type="SMART" id="SM00397">
    <property type="entry name" value="t_SNARE"/>
    <property type="match status" value="1"/>
</dbReference>
<dbReference type="AlphaFoldDB" id="A0A7N2R7H4"/>
<keyword evidence="3 12" id="KW-0812">Transmembrane</keyword>
<dbReference type="PANTHER" id="PTHR19957">
    <property type="entry name" value="SYNTAXIN"/>
    <property type="match status" value="1"/>
</dbReference>
<evidence type="ECO:0000256" key="1">
    <source>
        <dbReference type="ARBA" id="ARBA00009063"/>
    </source>
</evidence>
<reference evidence="14 15" key="1">
    <citation type="journal article" date="2016" name="G3 (Bethesda)">
        <title>First Draft Assembly and Annotation of the Genome of a California Endemic Oak Quercus lobata Nee (Fagaceae).</title>
        <authorList>
            <person name="Sork V.L."/>
            <person name="Fitz-Gibbon S.T."/>
            <person name="Puiu D."/>
            <person name="Crepeau M."/>
            <person name="Gugger P.F."/>
            <person name="Sherman R."/>
            <person name="Stevens K."/>
            <person name="Langley C.H."/>
            <person name="Pellegrini M."/>
            <person name="Salzberg S.L."/>
        </authorList>
    </citation>
    <scope>NUCLEOTIDE SEQUENCE [LARGE SCALE GENOMIC DNA]</scope>
    <source>
        <strain evidence="14 15">cv. SW786</strain>
    </source>
</reference>
<name>A0A7N2R7H4_QUELO</name>
<dbReference type="InterPro" id="IPR045242">
    <property type="entry name" value="Syntaxin"/>
</dbReference>
<keyword evidence="8 12" id="KW-0472">Membrane</keyword>
<evidence type="ECO:0000256" key="2">
    <source>
        <dbReference type="ARBA" id="ARBA00022448"/>
    </source>
</evidence>
<protein>
    <recommendedName>
        <fullName evidence="13">t-SNARE coiled-coil homology domain-containing protein</fullName>
    </recommendedName>
</protein>
<organism evidence="14 15">
    <name type="scientific">Quercus lobata</name>
    <name type="common">Valley oak</name>
    <dbReference type="NCBI Taxonomy" id="97700"/>
    <lineage>
        <taxon>Eukaryota</taxon>
        <taxon>Viridiplantae</taxon>
        <taxon>Streptophyta</taxon>
        <taxon>Embryophyta</taxon>
        <taxon>Tracheophyta</taxon>
        <taxon>Spermatophyta</taxon>
        <taxon>Magnoliopsida</taxon>
        <taxon>eudicotyledons</taxon>
        <taxon>Gunneridae</taxon>
        <taxon>Pentapetalae</taxon>
        <taxon>rosids</taxon>
        <taxon>fabids</taxon>
        <taxon>Fagales</taxon>
        <taxon>Fagaceae</taxon>
        <taxon>Quercus</taxon>
    </lineage>
</organism>
<evidence type="ECO:0000256" key="8">
    <source>
        <dbReference type="ARBA" id="ARBA00023136"/>
    </source>
</evidence>
<dbReference type="EnsemblPlants" id="QL07p014213:mrna">
    <property type="protein sequence ID" value="QL07p014213:mrna"/>
    <property type="gene ID" value="QL07p014213"/>
</dbReference>
<feature type="transmembrane region" description="Helical" evidence="12">
    <location>
        <begin position="251"/>
        <end position="270"/>
    </location>
</feature>
<dbReference type="CDD" id="cd15841">
    <property type="entry name" value="SNARE_Qc"/>
    <property type="match status" value="1"/>
</dbReference>
<dbReference type="InterPro" id="IPR000727">
    <property type="entry name" value="T_SNARE_dom"/>
</dbReference>
<keyword evidence="6" id="KW-0333">Golgi apparatus</keyword>
<dbReference type="GO" id="GO:0005484">
    <property type="term" value="F:SNAP receptor activity"/>
    <property type="evidence" value="ECO:0007669"/>
    <property type="project" value="TreeGrafter"/>
</dbReference>
<comment type="function">
    <text evidence="10">Vesicle trafficking protein that functions in the secretory pathway.</text>
</comment>
<dbReference type="GO" id="GO:0005794">
    <property type="term" value="C:Golgi apparatus"/>
    <property type="evidence" value="ECO:0007669"/>
    <property type="project" value="UniProtKB-SubCell"/>
</dbReference>
<keyword evidence="7" id="KW-0175">Coiled coil</keyword>
<evidence type="ECO:0000259" key="13">
    <source>
        <dbReference type="PROSITE" id="PS50192"/>
    </source>
</evidence>
<dbReference type="GO" id="GO:0006906">
    <property type="term" value="P:vesicle fusion"/>
    <property type="evidence" value="ECO:0007669"/>
    <property type="project" value="TreeGrafter"/>
</dbReference>
<dbReference type="InParanoid" id="A0A7N2R7H4"/>
<evidence type="ECO:0000256" key="10">
    <source>
        <dbReference type="ARBA" id="ARBA00054128"/>
    </source>
</evidence>
<dbReference type="GO" id="GO:0048278">
    <property type="term" value="P:vesicle docking"/>
    <property type="evidence" value="ECO:0007669"/>
    <property type="project" value="TreeGrafter"/>
</dbReference>
<evidence type="ECO:0000313" key="14">
    <source>
        <dbReference type="EnsemblPlants" id="QL07p014213:mrna"/>
    </source>
</evidence>
<keyword evidence="15" id="KW-1185">Reference proteome</keyword>
<comment type="similarity">
    <text evidence="1">Belongs to the syntaxin family.</text>
</comment>
<dbReference type="GO" id="GO:0031201">
    <property type="term" value="C:SNARE complex"/>
    <property type="evidence" value="ECO:0007669"/>
    <property type="project" value="TreeGrafter"/>
</dbReference>
<evidence type="ECO:0000256" key="4">
    <source>
        <dbReference type="ARBA" id="ARBA00022927"/>
    </source>
</evidence>
<dbReference type="Gene3D" id="1.20.5.110">
    <property type="match status" value="1"/>
</dbReference>
<evidence type="ECO:0000256" key="6">
    <source>
        <dbReference type="ARBA" id="ARBA00023034"/>
    </source>
</evidence>
<evidence type="ECO:0000256" key="3">
    <source>
        <dbReference type="ARBA" id="ARBA00022692"/>
    </source>
</evidence>
<dbReference type="Proteomes" id="UP000594261">
    <property type="component" value="Chromosome 7"/>
</dbReference>
<proteinExistence type="inferred from homology"/>
<dbReference type="PANTHER" id="PTHR19957:SF285">
    <property type="entry name" value="SYNTAXIN-51-RELATED"/>
    <property type="match status" value="1"/>
</dbReference>
<keyword evidence="4" id="KW-0653">Protein transport</keyword>
<evidence type="ECO:0000256" key="5">
    <source>
        <dbReference type="ARBA" id="ARBA00022989"/>
    </source>
</evidence>
<keyword evidence="5 12" id="KW-1133">Transmembrane helix</keyword>
<evidence type="ECO:0000256" key="11">
    <source>
        <dbReference type="ARBA" id="ARBA00060376"/>
    </source>
</evidence>
<dbReference type="Gramene" id="QL07p014213:mrna">
    <property type="protein sequence ID" value="QL07p014213:mrna"/>
    <property type="gene ID" value="QL07p014213"/>
</dbReference>
<dbReference type="FunFam" id="1.20.5.110:FF:000030">
    <property type="entry name" value="syntaxin-51 isoform X2"/>
    <property type="match status" value="1"/>
</dbReference>
<dbReference type="Pfam" id="PF05739">
    <property type="entry name" value="SNARE"/>
    <property type="match status" value="1"/>
</dbReference>
<dbReference type="GO" id="GO:0000149">
    <property type="term" value="F:SNARE binding"/>
    <property type="evidence" value="ECO:0007669"/>
    <property type="project" value="TreeGrafter"/>
</dbReference>
<evidence type="ECO:0000256" key="9">
    <source>
        <dbReference type="ARBA" id="ARBA00037801"/>
    </source>
</evidence>